<comment type="caution">
    <text evidence="2">The sequence shown here is derived from an EMBL/GenBank/DDBJ whole genome shotgun (WGS) entry which is preliminary data.</text>
</comment>
<feature type="non-terminal residue" evidence="2">
    <location>
        <position position="183"/>
    </location>
</feature>
<organism evidence="2 3">
    <name type="scientific">Mesorhabditis spiculigera</name>
    <dbReference type="NCBI Taxonomy" id="96644"/>
    <lineage>
        <taxon>Eukaryota</taxon>
        <taxon>Metazoa</taxon>
        <taxon>Ecdysozoa</taxon>
        <taxon>Nematoda</taxon>
        <taxon>Chromadorea</taxon>
        <taxon>Rhabditida</taxon>
        <taxon>Rhabditina</taxon>
        <taxon>Rhabditomorpha</taxon>
        <taxon>Rhabditoidea</taxon>
        <taxon>Rhabditidae</taxon>
        <taxon>Mesorhabditinae</taxon>
        <taxon>Mesorhabditis</taxon>
    </lineage>
</organism>
<name>A0AA36D325_9BILA</name>
<evidence type="ECO:0000256" key="1">
    <source>
        <dbReference type="SAM" id="MobiDB-lite"/>
    </source>
</evidence>
<feature type="compositionally biased region" description="Low complexity" evidence="1">
    <location>
        <begin position="144"/>
        <end position="154"/>
    </location>
</feature>
<evidence type="ECO:0000313" key="3">
    <source>
        <dbReference type="Proteomes" id="UP001177023"/>
    </source>
</evidence>
<evidence type="ECO:0000313" key="2">
    <source>
        <dbReference type="EMBL" id="CAJ0578714.1"/>
    </source>
</evidence>
<accession>A0AA36D325</accession>
<feature type="region of interest" description="Disordered" evidence="1">
    <location>
        <begin position="118"/>
        <end position="155"/>
    </location>
</feature>
<reference evidence="2" key="1">
    <citation type="submission" date="2023-06" db="EMBL/GenBank/DDBJ databases">
        <authorList>
            <person name="Delattre M."/>
        </authorList>
    </citation>
    <scope>NUCLEOTIDE SEQUENCE</scope>
    <source>
        <strain evidence="2">AF72</strain>
    </source>
</reference>
<gene>
    <name evidence="2" type="ORF">MSPICULIGERA_LOCUS16956</name>
</gene>
<feature type="compositionally biased region" description="Low complexity" evidence="1">
    <location>
        <begin position="42"/>
        <end position="60"/>
    </location>
</feature>
<dbReference type="EMBL" id="CATQJA010002654">
    <property type="protein sequence ID" value="CAJ0578714.1"/>
    <property type="molecule type" value="Genomic_DNA"/>
</dbReference>
<dbReference type="AlphaFoldDB" id="A0AA36D325"/>
<protein>
    <submittedName>
        <fullName evidence="2">Uncharacterized protein</fullName>
    </submittedName>
</protein>
<dbReference type="Proteomes" id="UP001177023">
    <property type="component" value="Unassembled WGS sequence"/>
</dbReference>
<feature type="region of interest" description="Disordered" evidence="1">
    <location>
        <begin position="32"/>
        <end position="75"/>
    </location>
</feature>
<sequence length="183" mass="19264">MLGLSVEEKTRNVLGWSDSSTGCNTGYRTRRMSGGSCASDLSGSFTASSSSTPSPHTPFSLGSMAGRDNEEGTSSSNALVFERMRRVIHTLPGNSRGNTFEELMDKFSQEMETAETERKGMWGSSSGESAAQRFGGSGGGGGLWDSSSNDNSGGPFPADLAGVDVSAFKNLLLNQPMSFSGRF</sequence>
<proteinExistence type="predicted"/>
<keyword evidence="3" id="KW-1185">Reference proteome</keyword>